<evidence type="ECO:0000256" key="5">
    <source>
        <dbReference type="ARBA" id="ARBA00051911"/>
    </source>
</evidence>
<dbReference type="Proteomes" id="UP000252100">
    <property type="component" value="Chromosome"/>
</dbReference>
<dbReference type="InterPro" id="IPR042179">
    <property type="entry name" value="KGD_C_sf"/>
</dbReference>
<dbReference type="PIRSF" id="PIRSF000157">
    <property type="entry name" value="Oxoglu_dh_E1"/>
    <property type="match status" value="1"/>
</dbReference>
<accession>A0A345BVG9</accession>
<dbReference type="NCBIfam" id="NF008907">
    <property type="entry name" value="PRK12270.1"/>
    <property type="match status" value="1"/>
</dbReference>
<comment type="function">
    <text evidence="6">E1 component of the 2-oxoglutarate dehydrogenase (OGDH) complex which catalyzes the decarboxylation of 2-oxoglutarate, the first step in the conversion of 2-oxoglutarate to succinyl-CoA and CO(2).</text>
</comment>
<dbReference type="InterPro" id="IPR029061">
    <property type="entry name" value="THDP-binding"/>
</dbReference>
<dbReference type="SUPFAM" id="SSF52518">
    <property type="entry name" value="Thiamin diphosphate-binding fold (THDP-binding)"/>
    <property type="match status" value="2"/>
</dbReference>
<comment type="cofactor">
    <cofactor evidence="1 6">
        <name>thiamine diphosphate</name>
        <dbReference type="ChEBI" id="CHEBI:58937"/>
    </cofactor>
</comment>
<comment type="subunit">
    <text evidence="6">Homodimer. Part of the 2-oxoglutarate dehydrogenase (OGDH) complex composed of E1 (2-oxoglutarate dehydrogenase), E2 (dihydrolipoamide succinyltransferase) and E3 (dihydrolipoamide dehydrogenase); the complex contains multiple copies of the three enzymatic components (E1, E2 and E3).</text>
</comment>
<gene>
    <name evidence="6" type="primary">odhA</name>
    <name evidence="9" type="ORF">DT065_02245</name>
</gene>
<reference evidence="9 10" key="1">
    <citation type="journal article" date="2018" name="J. Microbiol.">
        <title>Salicibibacter kimchii gen. nov., sp. nov., a moderately halophilic and alkalitolerant bacterium in the family Bacillaceae, isolated from kimchi.</title>
        <authorList>
            <person name="Jang J.Y."/>
            <person name="Oh Y.J."/>
            <person name="Lim S.K."/>
            <person name="Park H.K."/>
            <person name="Lee C."/>
            <person name="Kim J.Y."/>
            <person name="Lee M.A."/>
            <person name="Choi H.J."/>
        </authorList>
    </citation>
    <scope>NUCLEOTIDE SEQUENCE [LARGE SCALE GENOMIC DNA]</scope>
    <source>
        <strain evidence="9 10">NKC1-1</strain>
    </source>
</reference>
<dbReference type="InterPro" id="IPR001017">
    <property type="entry name" value="DH_E1"/>
</dbReference>
<dbReference type="GO" id="GO:0045252">
    <property type="term" value="C:oxoglutarate dehydrogenase complex"/>
    <property type="evidence" value="ECO:0007669"/>
    <property type="project" value="TreeGrafter"/>
</dbReference>
<dbReference type="PANTHER" id="PTHR23152">
    <property type="entry name" value="2-OXOGLUTARATE DEHYDROGENASE"/>
    <property type="match status" value="1"/>
</dbReference>
<comment type="similarity">
    <text evidence="6">Belongs to the alpha-ketoglutarate dehydrogenase family.</text>
</comment>
<dbReference type="InterPro" id="IPR005475">
    <property type="entry name" value="Transketolase-like_Pyr-bd"/>
</dbReference>
<dbReference type="GO" id="GO:0004591">
    <property type="term" value="F:oxoglutarate dehydrogenase (succinyl-transferring) activity"/>
    <property type="evidence" value="ECO:0007669"/>
    <property type="project" value="UniProtKB-UniRule"/>
</dbReference>
<dbReference type="Pfam" id="PF00676">
    <property type="entry name" value="E1_dh"/>
    <property type="match status" value="1"/>
</dbReference>
<dbReference type="EMBL" id="CP031092">
    <property type="protein sequence ID" value="AXF54950.1"/>
    <property type="molecule type" value="Genomic_DNA"/>
</dbReference>
<dbReference type="GO" id="GO:0005829">
    <property type="term" value="C:cytosol"/>
    <property type="evidence" value="ECO:0007669"/>
    <property type="project" value="TreeGrafter"/>
</dbReference>
<dbReference type="KEGG" id="rue:DT065_02245"/>
<evidence type="ECO:0000313" key="10">
    <source>
        <dbReference type="Proteomes" id="UP000252100"/>
    </source>
</evidence>
<keyword evidence="3 6" id="KW-0786">Thiamine pyrophosphate</keyword>
<dbReference type="OrthoDB" id="9759785at2"/>
<dbReference type="Gene3D" id="3.40.50.12470">
    <property type="match status" value="1"/>
</dbReference>
<feature type="domain" description="Transketolase-like pyrimidine-binding" evidence="8">
    <location>
        <begin position="591"/>
        <end position="787"/>
    </location>
</feature>
<dbReference type="SMART" id="SM00861">
    <property type="entry name" value="Transket_pyr"/>
    <property type="match status" value="1"/>
</dbReference>
<dbReference type="GO" id="GO:0006096">
    <property type="term" value="P:glycolytic process"/>
    <property type="evidence" value="ECO:0007669"/>
    <property type="project" value="UniProtKB-UniRule"/>
</dbReference>
<dbReference type="GO" id="GO:0006099">
    <property type="term" value="P:tricarboxylic acid cycle"/>
    <property type="evidence" value="ECO:0007669"/>
    <property type="project" value="TreeGrafter"/>
</dbReference>
<evidence type="ECO:0000256" key="7">
    <source>
        <dbReference type="SAM" id="MobiDB-lite"/>
    </source>
</evidence>
<dbReference type="InterPro" id="IPR031717">
    <property type="entry name" value="ODO-1/KGD_C"/>
</dbReference>
<evidence type="ECO:0000259" key="8">
    <source>
        <dbReference type="SMART" id="SM00861"/>
    </source>
</evidence>
<dbReference type="HAMAP" id="MF_01169">
    <property type="entry name" value="SucA_OdhA"/>
    <property type="match status" value="1"/>
</dbReference>
<evidence type="ECO:0000256" key="1">
    <source>
        <dbReference type="ARBA" id="ARBA00001964"/>
    </source>
</evidence>
<feature type="region of interest" description="Disordered" evidence="7">
    <location>
        <begin position="912"/>
        <end position="944"/>
    </location>
</feature>
<protein>
    <recommendedName>
        <fullName evidence="6">2-oxoglutarate dehydrogenase E1 component</fullName>
        <ecNumber evidence="6">1.2.4.2</ecNumber>
    </recommendedName>
    <alternativeName>
        <fullName evidence="6">Alpha-ketoglutarate dehydrogenase</fullName>
    </alternativeName>
</protein>
<comment type="catalytic activity">
    <reaction evidence="5 6">
        <text>N(6)-[(R)-lipoyl]-L-lysyl-[protein] + 2-oxoglutarate + H(+) = N(6)-[(R)-S(8)-succinyldihydrolipoyl]-L-lysyl-[protein] + CO2</text>
        <dbReference type="Rhea" id="RHEA:12188"/>
        <dbReference type="Rhea" id="RHEA-COMP:10474"/>
        <dbReference type="Rhea" id="RHEA-COMP:20092"/>
        <dbReference type="ChEBI" id="CHEBI:15378"/>
        <dbReference type="ChEBI" id="CHEBI:16526"/>
        <dbReference type="ChEBI" id="CHEBI:16810"/>
        <dbReference type="ChEBI" id="CHEBI:83099"/>
        <dbReference type="ChEBI" id="CHEBI:83120"/>
        <dbReference type="EC" id="1.2.4.2"/>
    </reaction>
</comment>
<dbReference type="PANTHER" id="PTHR23152:SF4">
    <property type="entry name" value="2-OXOADIPATE DEHYDROGENASE COMPLEX COMPONENT E1"/>
    <property type="match status" value="1"/>
</dbReference>
<dbReference type="NCBIfam" id="TIGR00239">
    <property type="entry name" value="2oxo_dh_E1"/>
    <property type="match status" value="1"/>
</dbReference>
<dbReference type="Gene3D" id="3.40.50.970">
    <property type="match status" value="1"/>
</dbReference>
<evidence type="ECO:0000256" key="6">
    <source>
        <dbReference type="HAMAP-Rule" id="MF_01169"/>
    </source>
</evidence>
<dbReference type="RefSeq" id="WP_114370480.1">
    <property type="nucleotide sequence ID" value="NZ_CP031092.1"/>
</dbReference>
<dbReference type="Pfam" id="PF16870">
    <property type="entry name" value="OxoGdeHyase_C"/>
    <property type="match status" value="1"/>
</dbReference>
<sequence length="944" mass="106233">MDRNVSKPDKTWETFHGPNLGYVMDMYEKYKNDSDEVDPDLKEWFEAHGAPVAKPLNGHAPDVSPEMSTTMMHKIAKAIKLADNIRRFGHVLADVNPLESPGEESPLLQPEENGLDEEDLTSMPADMLCEDAPNHVENGYDAIMHLKQMYTKSIAFEFDQVHDLEERGWLNRMVESGDIYEDLSEERRKHLLEQLTATEKFEQFLHKNFVGQKRFSVEGLDTMIPMLEEMVQYFMHEGADHVMLGMAHRGRLSTLAHVLGKPYNLIFSEFKHAPNKETVPSEGATTLNYGWTGDVKYHLGANRKINQASTHTTVSVANNPSHLEFVNPVVAGYARAAQEDREKTGFPDVEANKAGAILVHGDAAFPGEGIVAETLNLSRLKGYQIGGTLHIIANNLLGFTTESHDSRSTTYASDLAKGFEIPIIHVNADDPDACIAAVHLACEYRSRFHKDFLIDLVGYRRYGHNEGDEPAATQPKLYETIRSHDTATTIYADKLQQEGILEEEQATAMQKEMQEKLEKEYEKVSGSYTPGETEPPEVIEKGLPDVETSVDYDTLKQMNEELLEQPEGFTAFRNVKRILNRREKAFTEGKIDWGHAEALAFASIISDGTPIRMTGQDSERGTFNHRHLILHDAATGENHSPMHTLSTANASFALHNSPLSEAAVVGFEYGYNVQAPDTLVLWEAQYGDFNNAAQVHFDQFISAGRAKWGQRSGIVLLLPHGYEGAGPEHSSARLERFLSLAAENNWNVVNATNTSQYFHLLRRQAATLEMDEVRPLVLMTPKSLLRNQTIADSHEAFTDGKFKAVIEDPKTSGNKEEDVDTIIFCSGKVSIDLHETIDEDVDVSHLHIARVEELYPYPKEDIKVVLSKYKNVKHVKWVQEEPKNMGAWSYIEPYLRETLPADIDIEYIGRRRRSSPSEGDPNVHKNEQQRIINDALGLQEGRDD</sequence>
<keyword evidence="2 6" id="KW-0560">Oxidoreductase</keyword>
<dbReference type="Pfam" id="PF02779">
    <property type="entry name" value="Transket_pyr"/>
    <property type="match status" value="1"/>
</dbReference>
<proteinExistence type="inferred from homology"/>
<dbReference type="FunFam" id="3.40.50.970:FF:000036">
    <property type="entry name" value="2-oxoglutarate dehydrogenase E1 component"/>
    <property type="match status" value="1"/>
</dbReference>
<dbReference type="CDD" id="cd02016">
    <property type="entry name" value="TPP_E1_OGDC_like"/>
    <property type="match status" value="1"/>
</dbReference>
<dbReference type="Gene3D" id="3.40.50.11610">
    <property type="entry name" value="Multifunctional 2-oxoglutarate metabolism enzyme, C-terminal domain"/>
    <property type="match status" value="1"/>
</dbReference>
<keyword evidence="4 6" id="KW-0324">Glycolysis</keyword>
<name>A0A345BVG9_9BACI</name>
<evidence type="ECO:0000313" key="9">
    <source>
        <dbReference type="EMBL" id="AXF54950.1"/>
    </source>
</evidence>
<dbReference type="AlphaFoldDB" id="A0A345BVG9"/>
<dbReference type="NCBIfam" id="NF006914">
    <property type="entry name" value="PRK09404.1"/>
    <property type="match status" value="1"/>
</dbReference>
<organism evidence="9 10">
    <name type="scientific">Salicibibacter kimchii</name>
    <dbReference type="NCBI Taxonomy" id="2099786"/>
    <lineage>
        <taxon>Bacteria</taxon>
        <taxon>Bacillati</taxon>
        <taxon>Bacillota</taxon>
        <taxon>Bacilli</taxon>
        <taxon>Bacillales</taxon>
        <taxon>Bacillaceae</taxon>
        <taxon>Salicibibacter</taxon>
    </lineage>
</organism>
<evidence type="ECO:0000256" key="2">
    <source>
        <dbReference type="ARBA" id="ARBA00023002"/>
    </source>
</evidence>
<dbReference type="InterPro" id="IPR011603">
    <property type="entry name" value="2oxoglutarate_DH_E1"/>
</dbReference>
<dbReference type="EC" id="1.2.4.2" evidence="6"/>
<evidence type="ECO:0000256" key="3">
    <source>
        <dbReference type="ARBA" id="ARBA00023052"/>
    </source>
</evidence>
<evidence type="ECO:0000256" key="4">
    <source>
        <dbReference type="ARBA" id="ARBA00023152"/>
    </source>
</evidence>
<dbReference type="GO" id="GO:0030976">
    <property type="term" value="F:thiamine pyrophosphate binding"/>
    <property type="evidence" value="ECO:0007669"/>
    <property type="project" value="UniProtKB-UniRule"/>
</dbReference>
<keyword evidence="10" id="KW-1185">Reference proteome</keyword>
<dbReference type="InterPro" id="IPR023784">
    <property type="entry name" value="2oxoglutarate_DH_E1_bac"/>
</dbReference>